<keyword evidence="2" id="KW-1185">Reference proteome</keyword>
<evidence type="ECO:0000313" key="2">
    <source>
        <dbReference type="Proteomes" id="UP000308197"/>
    </source>
</evidence>
<dbReference type="Proteomes" id="UP000308197">
    <property type="component" value="Unassembled WGS sequence"/>
</dbReference>
<dbReference type="EMBL" id="ML211154">
    <property type="protein sequence ID" value="TFK87424.1"/>
    <property type="molecule type" value="Genomic_DNA"/>
</dbReference>
<accession>A0A5C3PCG1</accession>
<reference evidence="1 2" key="1">
    <citation type="journal article" date="2019" name="Nat. Ecol. Evol.">
        <title>Megaphylogeny resolves global patterns of mushroom evolution.</title>
        <authorList>
            <person name="Varga T."/>
            <person name="Krizsan K."/>
            <person name="Foldi C."/>
            <person name="Dima B."/>
            <person name="Sanchez-Garcia M."/>
            <person name="Sanchez-Ramirez S."/>
            <person name="Szollosi G.J."/>
            <person name="Szarkandi J.G."/>
            <person name="Papp V."/>
            <person name="Albert L."/>
            <person name="Andreopoulos W."/>
            <person name="Angelini C."/>
            <person name="Antonin V."/>
            <person name="Barry K.W."/>
            <person name="Bougher N.L."/>
            <person name="Buchanan P."/>
            <person name="Buyck B."/>
            <person name="Bense V."/>
            <person name="Catcheside P."/>
            <person name="Chovatia M."/>
            <person name="Cooper J."/>
            <person name="Damon W."/>
            <person name="Desjardin D."/>
            <person name="Finy P."/>
            <person name="Geml J."/>
            <person name="Haridas S."/>
            <person name="Hughes K."/>
            <person name="Justo A."/>
            <person name="Karasinski D."/>
            <person name="Kautmanova I."/>
            <person name="Kiss B."/>
            <person name="Kocsube S."/>
            <person name="Kotiranta H."/>
            <person name="LaButti K.M."/>
            <person name="Lechner B.E."/>
            <person name="Liimatainen K."/>
            <person name="Lipzen A."/>
            <person name="Lukacs Z."/>
            <person name="Mihaltcheva S."/>
            <person name="Morgado L.N."/>
            <person name="Niskanen T."/>
            <person name="Noordeloos M.E."/>
            <person name="Ohm R.A."/>
            <person name="Ortiz-Santana B."/>
            <person name="Ovrebo C."/>
            <person name="Racz N."/>
            <person name="Riley R."/>
            <person name="Savchenko A."/>
            <person name="Shiryaev A."/>
            <person name="Soop K."/>
            <person name="Spirin V."/>
            <person name="Szebenyi C."/>
            <person name="Tomsovsky M."/>
            <person name="Tulloss R.E."/>
            <person name="Uehling J."/>
            <person name="Grigoriev I.V."/>
            <person name="Vagvolgyi C."/>
            <person name="Papp T."/>
            <person name="Martin F.M."/>
            <person name="Miettinen O."/>
            <person name="Hibbett D.S."/>
            <person name="Nagy L.G."/>
        </authorList>
    </citation>
    <scope>NUCLEOTIDE SEQUENCE [LARGE SCALE GENOMIC DNA]</scope>
    <source>
        <strain evidence="1 2">HHB13444</strain>
    </source>
</reference>
<protein>
    <submittedName>
        <fullName evidence="1">Uncharacterized protein</fullName>
    </submittedName>
</protein>
<gene>
    <name evidence="1" type="ORF">K466DRAFT_112681</name>
</gene>
<name>A0A5C3PCG1_9APHY</name>
<dbReference type="InParanoid" id="A0A5C3PCG1"/>
<dbReference type="AlphaFoldDB" id="A0A5C3PCG1"/>
<organism evidence="1 2">
    <name type="scientific">Polyporus arcularius HHB13444</name>
    <dbReference type="NCBI Taxonomy" id="1314778"/>
    <lineage>
        <taxon>Eukaryota</taxon>
        <taxon>Fungi</taxon>
        <taxon>Dikarya</taxon>
        <taxon>Basidiomycota</taxon>
        <taxon>Agaricomycotina</taxon>
        <taxon>Agaricomycetes</taxon>
        <taxon>Polyporales</taxon>
        <taxon>Polyporaceae</taxon>
        <taxon>Polyporus</taxon>
    </lineage>
</organism>
<sequence>MRRRLQSSRQESGLSARLAGGTKIIGRITNLGLCCADQGGHTRVPRLTDSMRSTSRMRRERYLWYARLGACACSPVTRTWDSEQEQVVLRSPRRPLGDRYSTSLQGTHTCTDPGHGGCTARGAPGPVSSVCMRQGRAIGGDAHRGPRCVTQVSKISLSGTCTPRLAKVFRRGVIWQWQALHGRTGGLSRLVAHIPDSMAGVWIQSCAPMCTARAHACKSSVTAVSTASALRGLSKVEPHRTLRAALYRRLEAGAS</sequence>
<evidence type="ECO:0000313" key="1">
    <source>
        <dbReference type="EMBL" id="TFK87424.1"/>
    </source>
</evidence>
<proteinExistence type="predicted"/>